<evidence type="ECO:0000313" key="2">
    <source>
        <dbReference type="Proteomes" id="UP000004995"/>
    </source>
</evidence>
<keyword evidence="2" id="KW-1185">Reference proteome</keyword>
<accession>K3YXH7</accession>
<proteinExistence type="predicted"/>
<dbReference type="AlphaFoldDB" id="K3YXH7"/>
<protein>
    <submittedName>
        <fullName evidence="1">Uncharacterized protein</fullName>
    </submittedName>
</protein>
<dbReference type="HOGENOM" id="CLU_2908355_0_0_1"/>
<dbReference type="EMBL" id="AGNK02000594">
    <property type="status" value="NOT_ANNOTATED_CDS"/>
    <property type="molecule type" value="Genomic_DNA"/>
</dbReference>
<reference evidence="2" key="1">
    <citation type="journal article" date="2012" name="Nat. Biotechnol.">
        <title>Reference genome sequence of the model plant Setaria.</title>
        <authorList>
            <person name="Bennetzen J.L."/>
            <person name="Schmutz J."/>
            <person name="Wang H."/>
            <person name="Percifield R."/>
            <person name="Hawkins J."/>
            <person name="Pontaroli A.C."/>
            <person name="Estep M."/>
            <person name="Feng L."/>
            <person name="Vaughn J.N."/>
            <person name="Grimwood J."/>
            <person name="Jenkins J."/>
            <person name="Barry K."/>
            <person name="Lindquist E."/>
            <person name="Hellsten U."/>
            <person name="Deshpande S."/>
            <person name="Wang X."/>
            <person name="Wu X."/>
            <person name="Mitros T."/>
            <person name="Triplett J."/>
            <person name="Yang X."/>
            <person name="Ye C.Y."/>
            <person name="Mauro-Herrera M."/>
            <person name="Wang L."/>
            <person name="Li P."/>
            <person name="Sharma M."/>
            <person name="Sharma R."/>
            <person name="Ronald P.C."/>
            <person name="Panaud O."/>
            <person name="Kellogg E.A."/>
            <person name="Brutnell T.P."/>
            <person name="Doust A.N."/>
            <person name="Tuskan G.A."/>
            <person name="Rokhsar D."/>
            <person name="Devos K.M."/>
        </authorList>
    </citation>
    <scope>NUCLEOTIDE SEQUENCE [LARGE SCALE GENOMIC DNA]</scope>
    <source>
        <strain evidence="2">cv. Yugu1</strain>
    </source>
</reference>
<organism evidence="1 2">
    <name type="scientific">Setaria italica</name>
    <name type="common">Foxtail millet</name>
    <name type="synonym">Panicum italicum</name>
    <dbReference type="NCBI Taxonomy" id="4555"/>
    <lineage>
        <taxon>Eukaryota</taxon>
        <taxon>Viridiplantae</taxon>
        <taxon>Streptophyta</taxon>
        <taxon>Embryophyta</taxon>
        <taxon>Tracheophyta</taxon>
        <taxon>Spermatophyta</taxon>
        <taxon>Magnoliopsida</taxon>
        <taxon>Liliopsida</taxon>
        <taxon>Poales</taxon>
        <taxon>Poaceae</taxon>
        <taxon>PACMAD clade</taxon>
        <taxon>Panicoideae</taxon>
        <taxon>Panicodae</taxon>
        <taxon>Paniceae</taxon>
        <taxon>Cenchrinae</taxon>
        <taxon>Setaria</taxon>
    </lineage>
</organism>
<dbReference type="Gramene" id="KQL32035">
    <property type="protein sequence ID" value="KQL32035"/>
    <property type="gene ID" value="SETIT_018973mg"/>
</dbReference>
<dbReference type="InParanoid" id="K3YXH7"/>
<sequence>MWKQHLFKQKSMPAGSYLEEMIEAIRGFNSRTKEYVRDVISSINKNPKHGICSKLQMMSITV</sequence>
<name>K3YXH7_SETIT</name>
<dbReference type="Proteomes" id="UP000004995">
    <property type="component" value="Unassembled WGS sequence"/>
</dbReference>
<reference evidence="1" key="2">
    <citation type="submission" date="2018-08" db="UniProtKB">
        <authorList>
            <consortium name="EnsemblPlants"/>
        </authorList>
    </citation>
    <scope>IDENTIFICATION</scope>
    <source>
        <strain evidence="1">Yugu1</strain>
    </source>
</reference>
<evidence type="ECO:0000313" key="1">
    <source>
        <dbReference type="EnsemblPlants" id="KQL32035"/>
    </source>
</evidence>
<dbReference type="EnsemblPlants" id="KQL32035">
    <property type="protein sequence ID" value="KQL32035"/>
    <property type="gene ID" value="SETIT_018973mg"/>
</dbReference>